<dbReference type="EMBL" id="MCFI01000011">
    <property type="protein sequence ID" value="ORY81497.1"/>
    <property type="molecule type" value="Genomic_DNA"/>
</dbReference>
<gene>
    <name evidence="2" type="ORF">BCR37DRAFT_399079</name>
</gene>
<dbReference type="STRING" id="56484.A0A1Y2FD07"/>
<dbReference type="InterPro" id="IPR018849">
    <property type="entry name" value="Urb2/Npa2_C"/>
</dbReference>
<feature type="domain" description="Nucleolar 27S pre-rRNA processing Urb2/Npa2 C-terminal" evidence="1">
    <location>
        <begin position="863"/>
        <end position="1066"/>
    </location>
</feature>
<organism evidence="2 3">
    <name type="scientific">Protomyces lactucae-debilis</name>
    <dbReference type="NCBI Taxonomy" id="2754530"/>
    <lineage>
        <taxon>Eukaryota</taxon>
        <taxon>Fungi</taxon>
        <taxon>Dikarya</taxon>
        <taxon>Ascomycota</taxon>
        <taxon>Taphrinomycotina</taxon>
        <taxon>Taphrinomycetes</taxon>
        <taxon>Taphrinales</taxon>
        <taxon>Protomycetaceae</taxon>
        <taxon>Protomyces</taxon>
    </lineage>
</organism>
<dbReference type="GeneID" id="63788368"/>
<name>A0A1Y2FD07_PROLT</name>
<reference evidence="2 3" key="1">
    <citation type="submission" date="2016-07" db="EMBL/GenBank/DDBJ databases">
        <title>Pervasive Adenine N6-methylation of Active Genes in Fungi.</title>
        <authorList>
            <consortium name="DOE Joint Genome Institute"/>
            <person name="Mondo S.J."/>
            <person name="Dannebaum R.O."/>
            <person name="Kuo R.C."/>
            <person name="Labutti K."/>
            <person name="Haridas S."/>
            <person name="Kuo A."/>
            <person name="Salamov A."/>
            <person name="Ahrendt S.R."/>
            <person name="Lipzen A."/>
            <person name="Sullivan W."/>
            <person name="Andreopoulos W.B."/>
            <person name="Clum A."/>
            <person name="Lindquist E."/>
            <person name="Daum C."/>
            <person name="Ramamoorthy G.K."/>
            <person name="Gryganskyi A."/>
            <person name="Culley D."/>
            <person name="Magnuson J.K."/>
            <person name="James T.Y."/>
            <person name="O'Malley M.A."/>
            <person name="Stajich J.E."/>
            <person name="Spatafora J.W."/>
            <person name="Visel A."/>
            <person name="Grigoriev I.V."/>
        </authorList>
    </citation>
    <scope>NUCLEOTIDE SEQUENCE [LARGE SCALE GENOMIC DNA]</scope>
    <source>
        <strain evidence="2 3">12-1054</strain>
    </source>
</reference>
<proteinExistence type="predicted"/>
<dbReference type="AlphaFoldDB" id="A0A1Y2FD07"/>
<dbReference type="Pfam" id="PF10441">
    <property type="entry name" value="Urb2"/>
    <property type="match status" value="1"/>
</dbReference>
<dbReference type="OrthoDB" id="160374at2759"/>
<evidence type="ECO:0000313" key="2">
    <source>
        <dbReference type="EMBL" id="ORY81497.1"/>
    </source>
</evidence>
<protein>
    <submittedName>
        <fullName evidence="2">Urb2/Npa2 family-domain-containing protein</fullName>
    </submittedName>
</protein>
<sequence length="1067" mass="119235">MTCEAIVKSLRNDQLPINERLASVKAARIPRKNDLLVNFLLREVRSVKADTARAVWGTLEQTVSSILPEKLAPLVRKSQLIAGLDQSLQVGQATDLPAIERAAQSVLAQLTLHRSLSKCLSCSIETSLSVIKTLMTIHAIDISSLRKEWIALLDTLVDFALFNAQYRHTSKKLTEEIIRSCLPLLSSAVASHNGRPSLTRLLQQTLWSEASLSDFATKPDSLGKALGSVSRPSIDFAQIAFEAIANASLATSKHVLLANLLLKELLPKVALVEQVVMLKFYYDNLPRPIQAKIIVSDKETFPVVKQVLQAALDKPSAETYELLTKLIEVDLDILIPVMDQIWTLLSTLSTSSIEIEHALFRMFKQIRALDEFLLPYAKLSPSAEVNMSLLEEISTDVSTMTEPVQRELLQSLLTADTGLDSRRLELVAAMVAGMPKGSPVLQEAYDSILKQKGHAASLLHFVLATKQSTPETIQPFSSMDEFETQRHLRNLELGWMYSDMDLRLVCGACLDSTSEPFLISLVDRWLPTITPLMTVSELSKLAQLILDANLHTHMNVLESNELLSAMQELLLASVDNTSKLHSLLSVPVDYFHKAVRNKIVQAIAMHASPTSDHLAILAKFARHDIFAKLDIDQFVSFADGVGNSILEAYVEHSQPEFLFDVMKSQSAKNNVHLMVAMLDRCASLNGTKVATPLMDIRCDLIRQALQSIDRTQEDLLQISSLDKHRVFTPGMAALATAFFFEKTGDSLQEALFAEIQRGVNPQSTLRLLAALATTQEAAITVALRPEAFPGTRTSEMLAETVPNDHLIFLDAVYPLLQPSSYLVLLQAFVERRSELSSNFLQQSCNQICKDLLDSTPDLAQRRLRLLHTIIDKHPRAIRLAELDTVFALLPKLLTMKVNDDTADIYMQLLALLRIIFERRAHLLRDRHHIILQSFAMLLSAHFKLAATDLSSTKATLERTEAFDRLFHTFLSSSRQVSSSPEQFNKALAKHLPWLLIEYIHLFSKVSLAAGIPADCRRILEESFAFEVMGLCGPHEREMVGAALDSSRRVHFKRLFEDWSKFGKWNET</sequence>
<accession>A0A1Y2FD07</accession>
<dbReference type="RefSeq" id="XP_040724873.1">
    <property type="nucleotide sequence ID" value="XM_040871769.1"/>
</dbReference>
<evidence type="ECO:0000259" key="1">
    <source>
        <dbReference type="Pfam" id="PF10441"/>
    </source>
</evidence>
<comment type="caution">
    <text evidence="2">The sequence shown here is derived from an EMBL/GenBank/DDBJ whole genome shotgun (WGS) entry which is preliminary data.</text>
</comment>
<keyword evidence="3" id="KW-1185">Reference proteome</keyword>
<dbReference type="Proteomes" id="UP000193685">
    <property type="component" value="Unassembled WGS sequence"/>
</dbReference>
<evidence type="ECO:0000313" key="3">
    <source>
        <dbReference type="Proteomes" id="UP000193685"/>
    </source>
</evidence>